<evidence type="ECO:0000313" key="2">
    <source>
        <dbReference type="EMBL" id="HGU65115.1"/>
    </source>
</evidence>
<comment type="caution">
    <text evidence="1">The sequence shown here is derived from an EMBL/GenBank/DDBJ whole genome shotgun (WGS) entry which is preliminary data.</text>
</comment>
<evidence type="ECO:0000313" key="1">
    <source>
        <dbReference type="EMBL" id="HGM58269.1"/>
    </source>
</evidence>
<dbReference type="EMBL" id="DTBJ01000016">
    <property type="protein sequence ID" value="HGM58269.1"/>
    <property type="molecule type" value="Genomic_DNA"/>
</dbReference>
<organism evidence="1">
    <name type="scientific">Staphylothermus marinus</name>
    <dbReference type="NCBI Taxonomy" id="2280"/>
    <lineage>
        <taxon>Archaea</taxon>
        <taxon>Thermoproteota</taxon>
        <taxon>Thermoprotei</taxon>
        <taxon>Desulfurococcales</taxon>
        <taxon>Desulfurococcaceae</taxon>
        <taxon>Staphylothermus</taxon>
    </lineage>
</organism>
<gene>
    <name evidence="2" type="ORF">ENT92_02725</name>
    <name evidence="1" type="ORF">ENU14_01585</name>
</gene>
<sequence>MLNIAIQLISINAEKLSQAIPPQLNFSVNLTLPSSEPIKKSKQFIIPFTFSISSNPPIVQIVLKGNVMVTSDSDSEFKKLSEDIEARRIPVPVVQAVFINSIAESILLSRALGLPPPIPSLPQLIDMSREVKKDFKQETVI</sequence>
<dbReference type="EMBL" id="DTAN01000107">
    <property type="protein sequence ID" value="HGU65115.1"/>
    <property type="molecule type" value="Genomic_DNA"/>
</dbReference>
<reference evidence="1" key="1">
    <citation type="journal article" date="2020" name="mSystems">
        <title>Genome- and Community-Level Interaction Insights into Carbon Utilization and Element Cycling Functions of Hydrothermarchaeota in Hydrothermal Sediment.</title>
        <authorList>
            <person name="Zhou Z."/>
            <person name="Liu Y."/>
            <person name="Xu W."/>
            <person name="Pan J."/>
            <person name="Luo Z.H."/>
            <person name="Li M."/>
        </authorList>
    </citation>
    <scope>NUCLEOTIDE SEQUENCE [LARGE SCALE GENOMIC DNA]</scope>
    <source>
        <strain evidence="2">SpSt-622</strain>
        <strain evidence="1">SpSt-642</strain>
    </source>
</reference>
<name>A0A7C4HB15_STAMA</name>
<accession>A0A7C4HB15</accession>
<protein>
    <submittedName>
        <fullName evidence="1">Uncharacterized protein</fullName>
    </submittedName>
</protein>
<proteinExistence type="predicted"/>
<dbReference type="AlphaFoldDB" id="A0A7C4HB15"/>